<dbReference type="InterPro" id="IPR003660">
    <property type="entry name" value="HAMP_dom"/>
</dbReference>
<dbReference type="RefSeq" id="WP_343888998.1">
    <property type="nucleotide sequence ID" value="NZ_BAAAEH010000016.1"/>
</dbReference>
<accession>A0ABU9Y3H5</accession>
<dbReference type="Proteomes" id="UP001419910">
    <property type="component" value="Unassembled WGS sequence"/>
</dbReference>
<keyword evidence="7" id="KW-0418">Kinase</keyword>
<evidence type="ECO:0000256" key="11">
    <source>
        <dbReference type="SAM" id="Phobius"/>
    </source>
</evidence>
<dbReference type="SUPFAM" id="SSF47384">
    <property type="entry name" value="Homodimeric domain of signal transducing histidine kinase"/>
    <property type="match status" value="1"/>
</dbReference>
<dbReference type="EMBL" id="JBDIME010000008">
    <property type="protein sequence ID" value="MEN2790322.1"/>
    <property type="molecule type" value="Genomic_DNA"/>
</dbReference>
<dbReference type="SMART" id="SM00387">
    <property type="entry name" value="HATPase_c"/>
    <property type="match status" value="1"/>
</dbReference>
<keyword evidence="14" id="KW-0547">Nucleotide-binding</keyword>
<evidence type="ECO:0000313" key="15">
    <source>
        <dbReference type="Proteomes" id="UP001419910"/>
    </source>
</evidence>
<dbReference type="PROSITE" id="PS50109">
    <property type="entry name" value="HIS_KIN"/>
    <property type="match status" value="1"/>
</dbReference>
<dbReference type="InterPro" id="IPR036890">
    <property type="entry name" value="HATPase_C_sf"/>
</dbReference>
<feature type="domain" description="HAMP" evidence="13">
    <location>
        <begin position="186"/>
        <end position="239"/>
    </location>
</feature>
<evidence type="ECO:0000313" key="14">
    <source>
        <dbReference type="EMBL" id="MEN2790322.1"/>
    </source>
</evidence>
<evidence type="ECO:0000256" key="1">
    <source>
        <dbReference type="ARBA" id="ARBA00000085"/>
    </source>
</evidence>
<keyword evidence="6 11" id="KW-0812">Transmembrane</keyword>
<evidence type="ECO:0000256" key="5">
    <source>
        <dbReference type="ARBA" id="ARBA00022679"/>
    </source>
</evidence>
<protein>
    <recommendedName>
        <fullName evidence="3">histidine kinase</fullName>
        <ecNumber evidence="3">2.7.13.3</ecNumber>
    </recommendedName>
</protein>
<feature type="transmembrane region" description="Helical" evidence="11">
    <location>
        <begin position="12"/>
        <end position="36"/>
    </location>
</feature>
<dbReference type="PROSITE" id="PS50885">
    <property type="entry name" value="HAMP"/>
    <property type="match status" value="1"/>
</dbReference>
<name>A0ABU9Y3H5_9SPHN</name>
<dbReference type="Gene3D" id="3.30.565.10">
    <property type="entry name" value="Histidine kinase-like ATPase, C-terminal domain"/>
    <property type="match status" value="1"/>
</dbReference>
<keyword evidence="8 11" id="KW-1133">Transmembrane helix</keyword>
<reference evidence="14 15" key="1">
    <citation type="submission" date="2024-05" db="EMBL/GenBank/DDBJ databases">
        <authorList>
            <person name="Liu Q."/>
            <person name="Xin Y.-H."/>
        </authorList>
    </citation>
    <scope>NUCLEOTIDE SEQUENCE [LARGE SCALE GENOMIC DNA]</scope>
    <source>
        <strain evidence="14 15">CGMCC 1.10181</strain>
    </source>
</reference>
<evidence type="ECO:0000256" key="10">
    <source>
        <dbReference type="ARBA" id="ARBA00023136"/>
    </source>
</evidence>
<keyword evidence="15" id="KW-1185">Reference proteome</keyword>
<dbReference type="InterPro" id="IPR003661">
    <property type="entry name" value="HisK_dim/P_dom"/>
</dbReference>
<keyword evidence="10 11" id="KW-0472">Membrane</keyword>
<evidence type="ECO:0000256" key="3">
    <source>
        <dbReference type="ARBA" id="ARBA00012438"/>
    </source>
</evidence>
<organism evidence="14 15">
    <name type="scientific">Sphingomonas oligophenolica</name>
    <dbReference type="NCBI Taxonomy" id="301154"/>
    <lineage>
        <taxon>Bacteria</taxon>
        <taxon>Pseudomonadati</taxon>
        <taxon>Pseudomonadota</taxon>
        <taxon>Alphaproteobacteria</taxon>
        <taxon>Sphingomonadales</taxon>
        <taxon>Sphingomonadaceae</taxon>
        <taxon>Sphingomonas</taxon>
    </lineage>
</organism>
<dbReference type="CDD" id="cd00082">
    <property type="entry name" value="HisKA"/>
    <property type="match status" value="1"/>
</dbReference>
<dbReference type="Pfam" id="PF00512">
    <property type="entry name" value="HisKA"/>
    <property type="match status" value="1"/>
</dbReference>
<dbReference type="InterPro" id="IPR050428">
    <property type="entry name" value="TCS_sensor_his_kinase"/>
</dbReference>
<dbReference type="InterPro" id="IPR005467">
    <property type="entry name" value="His_kinase_dom"/>
</dbReference>
<evidence type="ECO:0000256" key="4">
    <source>
        <dbReference type="ARBA" id="ARBA00022553"/>
    </source>
</evidence>
<evidence type="ECO:0000256" key="7">
    <source>
        <dbReference type="ARBA" id="ARBA00022777"/>
    </source>
</evidence>
<gene>
    <name evidence="14" type="ORF">ABC974_11845</name>
</gene>
<dbReference type="InterPro" id="IPR003594">
    <property type="entry name" value="HATPase_dom"/>
</dbReference>
<sequence>MKFSRPRSLIARILLAEGVTILVVALALPVLLIAVLHRTAARYEQGILIDQAQAIAAALHRAGPHTVQVRLTGALQPIYATGYDGRAFIIVDNAGTILATSLNGRAIPWHDAQRGTIPSQFRSGHFVGVSLPVFTAFGTLWIIVSQDESGPGAIIDDVSRSFLWEYLGILLPILLLLPIINSLAIRRLVLEVRAVSRSAADISTTRLHMRLDESRIPDEILPLVHATNRLLDRLEAGFRQQGEFVSNVAHELRTPLAALRVRLDSVEDAAVRLALDRQVERLSHVVSQVRDLASLERFTADQREAVDLGALAREIIADMVPTILGEQHAIELRGGDSRVTVAGSRTLIGLALTNLIDNAVRHTPAGTTITVTLLPRGFSVEDDGPGVTTRDEHQVRKRFWRADRARSDSAGLGLSIVQRIVDVHEGFFSMSSRPGGGAIFSLGFPPASGAT</sequence>
<comment type="subcellular location">
    <subcellularLocation>
        <location evidence="2">Membrane</location>
        <topology evidence="2">Multi-pass membrane protein</topology>
    </subcellularLocation>
</comment>
<dbReference type="InterPro" id="IPR036097">
    <property type="entry name" value="HisK_dim/P_sf"/>
</dbReference>
<evidence type="ECO:0000256" key="9">
    <source>
        <dbReference type="ARBA" id="ARBA00023012"/>
    </source>
</evidence>
<comment type="catalytic activity">
    <reaction evidence="1">
        <text>ATP + protein L-histidine = ADP + protein N-phospho-L-histidine.</text>
        <dbReference type="EC" id="2.7.13.3"/>
    </reaction>
</comment>
<evidence type="ECO:0000256" key="6">
    <source>
        <dbReference type="ARBA" id="ARBA00022692"/>
    </source>
</evidence>
<dbReference type="EC" id="2.7.13.3" evidence="3"/>
<dbReference type="SMART" id="SM00388">
    <property type="entry name" value="HisKA"/>
    <property type="match status" value="1"/>
</dbReference>
<dbReference type="PANTHER" id="PTHR45436:SF15">
    <property type="entry name" value="SENSOR HISTIDINE KINASE CUSS"/>
    <property type="match status" value="1"/>
</dbReference>
<feature type="domain" description="Histidine kinase" evidence="12">
    <location>
        <begin position="247"/>
        <end position="448"/>
    </location>
</feature>
<dbReference type="Gene3D" id="1.10.287.130">
    <property type="match status" value="1"/>
</dbReference>
<feature type="transmembrane region" description="Helical" evidence="11">
    <location>
        <begin position="164"/>
        <end position="184"/>
    </location>
</feature>
<keyword evidence="14" id="KW-0067">ATP-binding</keyword>
<feature type="transmembrane region" description="Helical" evidence="11">
    <location>
        <begin position="124"/>
        <end position="144"/>
    </location>
</feature>
<evidence type="ECO:0000259" key="13">
    <source>
        <dbReference type="PROSITE" id="PS50885"/>
    </source>
</evidence>
<dbReference type="PRINTS" id="PR00344">
    <property type="entry name" value="BCTRLSENSOR"/>
</dbReference>
<evidence type="ECO:0000256" key="8">
    <source>
        <dbReference type="ARBA" id="ARBA00022989"/>
    </source>
</evidence>
<keyword evidence="9" id="KW-0902">Two-component regulatory system</keyword>
<evidence type="ECO:0000256" key="2">
    <source>
        <dbReference type="ARBA" id="ARBA00004141"/>
    </source>
</evidence>
<evidence type="ECO:0000259" key="12">
    <source>
        <dbReference type="PROSITE" id="PS50109"/>
    </source>
</evidence>
<keyword evidence="5" id="KW-0808">Transferase</keyword>
<proteinExistence type="predicted"/>
<keyword evidence="4" id="KW-0597">Phosphoprotein</keyword>
<dbReference type="InterPro" id="IPR004358">
    <property type="entry name" value="Sig_transdc_His_kin-like_C"/>
</dbReference>
<dbReference type="CDD" id="cd00075">
    <property type="entry name" value="HATPase"/>
    <property type="match status" value="1"/>
</dbReference>
<dbReference type="PANTHER" id="PTHR45436">
    <property type="entry name" value="SENSOR HISTIDINE KINASE YKOH"/>
    <property type="match status" value="1"/>
</dbReference>
<comment type="caution">
    <text evidence="14">The sequence shown here is derived from an EMBL/GenBank/DDBJ whole genome shotgun (WGS) entry which is preliminary data.</text>
</comment>
<dbReference type="SUPFAM" id="SSF55874">
    <property type="entry name" value="ATPase domain of HSP90 chaperone/DNA topoisomerase II/histidine kinase"/>
    <property type="match status" value="1"/>
</dbReference>
<dbReference type="GO" id="GO:0005524">
    <property type="term" value="F:ATP binding"/>
    <property type="evidence" value="ECO:0007669"/>
    <property type="project" value="UniProtKB-KW"/>
</dbReference>
<dbReference type="Pfam" id="PF02518">
    <property type="entry name" value="HATPase_c"/>
    <property type="match status" value="1"/>
</dbReference>